<dbReference type="Proteomes" id="UP000414233">
    <property type="component" value="Unassembled WGS sequence"/>
</dbReference>
<dbReference type="SUPFAM" id="SSF56601">
    <property type="entry name" value="beta-lactamase/transpeptidase-like"/>
    <property type="match status" value="1"/>
</dbReference>
<dbReference type="AlphaFoldDB" id="A0A5E4TQX6"/>
<organism evidence="2 3">
    <name type="scientific">Pandoraea terrae</name>
    <dbReference type="NCBI Taxonomy" id="1537710"/>
    <lineage>
        <taxon>Bacteria</taxon>
        <taxon>Pseudomonadati</taxon>
        <taxon>Pseudomonadota</taxon>
        <taxon>Betaproteobacteria</taxon>
        <taxon>Burkholderiales</taxon>
        <taxon>Burkholderiaceae</taxon>
        <taxon>Pandoraea</taxon>
    </lineage>
</organism>
<sequence length="401" mass="44043">MVTQANEAGFSTERLQRLSDAMRGYVERKEVAGLVAMVYRKGVLAHCDVLGAQDVETRAPMRRDSLFRIASMSKPVTSVAAMMLIEEGRLLLDDPIERWLPEFANPQVLCNPDGPLDEVRPAARSITVRDLLVHRSGLSYPVTASGPLAEALFRFNTEVLPAGDPDAWLKALGALPLTFEPGARWHYGFSTDVLGLLVARVAGCTFPEFLRTRIFEPLGMNDTGFAVRSQSLDRLTTGYVTGPAPGELIAHDHPERRVWNQTGFPSGGAGLISTADDYMKFARMLLGNGRGDADRILSRKSVELMTTNFLTPEERSMPFMGIPGFWGAQGFGLGLAVIDNAAQQATLGSTGQYGWPGAYGTCWQADPDEDMVYLLMIQLYWSTQCRIAQHFQSLVYAAIDD</sequence>
<dbReference type="InterPro" id="IPR012338">
    <property type="entry name" value="Beta-lactam/transpept-like"/>
</dbReference>
<dbReference type="Pfam" id="PF00144">
    <property type="entry name" value="Beta-lactamase"/>
    <property type="match status" value="1"/>
</dbReference>
<dbReference type="InterPro" id="IPR001466">
    <property type="entry name" value="Beta-lactam-related"/>
</dbReference>
<evidence type="ECO:0000259" key="1">
    <source>
        <dbReference type="Pfam" id="PF00144"/>
    </source>
</evidence>
<dbReference type="Gene3D" id="3.40.710.10">
    <property type="entry name" value="DD-peptidase/beta-lactamase superfamily"/>
    <property type="match status" value="1"/>
</dbReference>
<evidence type="ECO:0000313" key="2">
    <source>
        <dbReference type="EMBL" id="VVD90167.1"/>
    </source>
</evidence>
<dbReference type="RefSeq" id="WP_191628904.1">
    <property type="nucleotide sequence ID" value="NZ_CABPRZ010000005.1"/>
</dbReference>
<protein>
    <submittedName>
        <fullName evidence="2">Beta-lactamase class C protein</fullName>
    </submittedName>
</protein>
<dbReference type="EMBL" id="CABPRZ010000005">
    <property type="protein sequence ID" value="VVD90167.1"/>
    <property type="molecule type" value="Genomic_DNA"/>
</dbReference>
<accession>A0A5E4TQX6</accession>
<dbReference type="InterPro" id="IPR050789">
    <property type="entry name" value="Diverse_Enzym_Activities"/>
</dbReference>
<keyword evidence="3" id="KW-1185">Reference proteome</keyword>
<gene>
    <name evidence="2" type="ORF">PTE30175_01511</name>
</gene>
<evidence type="ECO:0000313" key="3">
    <source>
        <dbReference type="Proteomes" id="UP000414233"/>
    </source>
</evidence>
<dbReference type="PANTHER" id="PTHR43283">
    <property type="entry name" value="BETA-LACTAMASE-RELATED"/>
    <property type="match status" value="1"/>
</dbReference>
<name>A0A5E4TQX6_9BURK</name>
<dbReference type="PANTHER" id="PTHR43283:SF3">
    <property type="entry name" value="BETA-LACTAMASE FAMILY PROTEIN (AFU_ORTHOLOGUE AFUA_5G07500)"/>
    <property type="match status" value="1"/>
</dbReference>
<proteinExistence type="predicted"/>
<feature type="domain" description="Beta-lactamase-related" evidence="1">
    <location>
        <begin position="20"/>
        <end position="377"/>
    </location>
</feature>
<reference evidence="2 3" key="1">
    <citation type="submission" date="2019-08" db="EMBL/GenBank/DDBJ databases">
        <authorList>
            <person name="Peeters C."/>
        </authorList>
    </citation>
    <scope>NUCLEOTIDE SEQUENCE [LARGE SCALE GENOMIC DNA]</scope>
    <source>
        <strain evidence="2 3">LMG 30175</strain>
    </source>
</reference>